<reference evidence="1" key="1">
    <citation type="journal article" date="2011" name="J. Bacteriol.">
        <title>Whole-genome sequences of thirteen isolates of Borrelia burgdorferi.</title>
        <authorList>
            <person name="Schutzer S.E."/>
            <person name="Fraser-Liggett C.M."/>
            <person name="Casjens S.R."/>
            <person name="Qiu W.G."/>
            <person name="Dunn J.J."/>
            <person name="Mongodin E.F."/>
            <person name="Luft B.J."/>
        </authorList>
    </citation>
    <scope>NUCLEOTIDE SEQUENCE [LARGE SCALE GENOMIC DNA]</scope>
    <source>
        <strain evidence="1">297</strain>
    </source>
</reference>
<proteinExistence type="predicted"/>
<name>A0A9N7ATR1_BORBG</name>
<evidence type="ECO:0000313" key="1">
    <source>
        <dbReference type="EMBL" id="ADQ44777.1"/>
    </source>
</evidence>
<dbReference type="AlphaFoldDB" id="A0A9N7ATR1"/>
<accession>A0A9N7ATR1</accession>
<dbReference type="InterPro" id="IPR007953">
    <property type="entry name" value="Holin-like_BlyB"/>
</dbReference>
<dbReference type="EMBL" id="CP002267">
    <property type="protein sequence ID" value="ADQ44777.1"/>
    <property type="molecule type" value="Genomic_DNA"/>
</dbReference>
<gene>
    <name evidence="1" type="ORF">Bbu297_Y01</name>
</gene>
<keyword evidence="1" id="KW-0614">Plasmid</keyword>
<geneLocation type="plasmid" evidence="1">
    <name>297_lp28-5</name>
</geneLocation>
<dbReference type="Pfam" id="PF05289">
    <property type="entry name" value="BLYB"/>
    <property type="match status" value="1"/>
</dbReference>
<protein>
    <submittedName>
        <fullName evidence="1">Hemolysin accessory protein</fullName>
    </submittedName>
</protein>
<sequence>MVYELYSHYTLIYKSNMERLENTSNSTIANTLDPITEKIIGVIALIESIEDRSEKIQENIKQKSQNLFKDNLKLGFTYISNFIEIFSKFEDEFGEIAHKGFSLAYDLYEHYTLIYKSNMERLENTSNSTIANILDPINNQINTVIDLVNSNDKNLKISNDLKFDESGISIKTKKYPTLLKLVK</sequence>
<organism evidence="1">
    <name type="scientific">Borreliella burgdorferi 297</name>
    <dbReference type="NCBI Taxonomy" id="521009"/>
    <lineage>
        <taxon>Bacteria</taxon>
        <taxon>Pseudomonadati</taxon>
        <taxon>Spirochaetota</taxon>
        <taxon>Spirochaetia</taxon>
        <taxon>Spirochaetales</taxon>
        <taxon>Borreliaceae</taxon>
        <taxon>Borreliella</taxon>
    </lineage>
</organism>